<protein>
    <submittedName>
        <fullName evidence="1">Putative reverse transcriptase domain-containing protein</fullName>
    </submittedName>
</protein>
<gene>
    <name evidence="1" type="ORF">Tci_885933</name>
</gene>
<proteinExistence type="predicted"/>
<evidence type="ECO:0000313" key="1">
    <source>
        <dbReference type="EMBL" id="GFD13964.1"/>
    </source>
</evidence>
<sequence>LQDVPLICNFPEVFSDELPGLPPPRQIEFKIELIPSAAHVACAPYCLAPFELKELSDQLKELSKKGFIRPSSSP</sequence>
<feature type="non-terminal residue" evidence="1">
    <location>
        <position position="1"/>
    </location>
</feature>
<name>A0A699U245_TANCI</name>
<dbReference type="InterPro" id="IPR032567">
    <property type="entry name" value="RTL1-rel"/>
</dbReference>
<keyword evidence="1" id="KW-0695">RNA-directed DNA polymerase</keyword>
<comment type="caution">
    <text evidence="1">The sequence shown here is derived from an EMBL/GenBank/DDBJ whole genome shotgun (WGS) entry which is preliminary data.</text>
</comment>
<dbReference type="PANTHER" id="PTHR15503">
    <property type="entry name" value="LDOC1 RELATED"/>
    <property type="match status" value="1"/>
</dbReference>
<dbReference type="GO" id="GO:0003964">
    <property type="term" value="F:RNA-directed DNA polymerase activity"/>
    <property type="evidence" value="ECO:0007669"/>
    <property type="project" value="UniProtKB-KW"/>
</dbReference>
<organism evidence="1">
    <name type="scientific">Tanacetum cinerariifolium</name>
    <name type="common">Dalmatian daisy</name>
    <name type="synonym">Chrysanthemum cinerariifolium</name>
    <dbReference type="NCBI Taxonomy" id="118510"/>
    <lineage>
        <taxon>Eukaryota</taxon>
        <taxon>Viridiplantae</taxon>
        <taxon>Streptophyta</taxon>
        <taxon>Embryophyta</taxon>
        <taxon>Tracheophyta</taxon>
        <taxon>Spermatophyta</taxon>
        <taxon>Magnoliopsida</taxon>
        <taxon>eudicotyledons</taxon>
        <taxon>Gunneridae</taxon>
        <taxon>Pentapetalae</taxon>
        <taxon>asterids</taxon>
        <taxon>campanulids</taxon>
        <taxon>Asterales</taxon>
        <taxon>Asteraceae</taxon>
        <taxon>Asteroideae</taxon>
        <taxon>Anthemideae</taxon>
        <taxon>Anthemidinae</taxon>
        <taxon>Tanacetum</taxon>
    </lineage>
</organism>
<reference evidence="1" key="1">
    <citation type="journal article" date="2019" name="Sci. Rep.">
        <title>Draft genome of Tanacetum cinerariifolium, the natural source of mosquito coil.</title>
        <authorList>
            <person name="Yamashiro T."/>
            <person name="Shiraishi A."/>
            <person name="Satake H."/>
            <person name="Nakayama K."/>
        </authorList>
    </citation>
    <scope>NUCLEOTIDE SEQUENCE</scope>
</reference>
<accession>A0A699U245</accession>
<dbReference type="Gene3D" id="3.10.10.10">
    <property type="entry name" value="HIV Type 1 Reverse Transcriptase, subunit A, domain 1"/>
    <property type="match status" value="1"/>
</dbReference>
<dbReference type="InterPro" id="IPR043502">
    <property type="entry name" value="DNA/RNA_pol_sf"/>
</dbReference>
<dbReference type="EMBL" id="BKCJ011276085">
    <property type="protein sequence ID" value="GFD13964.1"/>
    <property type="molecule type" value="Genomic_DNA"/>
</dbReference>
<dbReference type="SUPFAM" id="SSF56672">
    <property type="entry name" value="DNA/RNA polymerases"/>
    <property type="match status" value="1"/>
</dbReference>
<keyword evidence="1" id="KW-0808">Transferase</keyword>
<dbReference type="PANTHER" id="PTHR15503:SF45">
    <property type="entry name" value="RNA-DIRECTED DNA POLYMERASE HOMOLOG"/>
    <property type="match status" value="1"/>
</dbReference>
<keyword evidence="1" id="KW-0548">Nucleotidyltransferase</keyword>
<dbReference type="AlphaFoldDB" id="A0A699U245"/>